<keyword evidence="1" id="KW-0472">Membrane</keyword>
<keyword evidence="3" id="KW-1185">Reference proteome</keyword>
<name>A0A2V1DSS1_9PLEO</name>
<organism evidence="2 3">
    <name type="scientific">Periconia macrospinosa</name>
    <dbReference type="NCBI Taxonomy" id="97972"/>
    <lineage>
        <taxon>Eukaryota</taxon>
        <taxon>Fungi</taxon>
        <taxon>Dikarya</taxon>
        <taxon>Ascomycota</taxon>
        <taxon>Pezizomycotina</taxon>
        <taxon>Dothideomycetes</taxon>
        <taxon>Pleosporomycetidae</taxon>
        <taxon>Pleosporales</taxon>
        <taxon>Massarineae</taxon>
        <taxon>Periconiaceae</taxon>
        <taxon>Periconia</taxon>
    </lineage>
</organism>
<gene>
    <name evidence="2" type="ORF">DM02DRAFT_359985</name>
</gene>
<evidence type="ECO:0000256" key="1">
    <source>
        <dbReference type="SAM" id="Phobius"/>
    </source>
</evidence>
<protein>
    <submittedName>
        <fullName evidence="2">Uncharacterized protein</fullName>
    </submittedName>
</protein>
<evidence type="ECO:0000313" key="2">
    <source>
        <dbReference type="EMBL" id="PVI01348.1"/>
    </source>
</evidence>
<accession>A0A2V1DSS1</accession>
<sequence length="104" mass="11953">MQYMSPSTCTYTTYTLHRNTHDACVVSYYSVQTDLSIQLVCCHVTWAIPLLLLAVLSVLQCFCFAKAFHTQCTRNQRNQPIRLPFHCQFQFQCFQPVQCPGPLG</sequence>
<feature type="transmembrane region" description="Helical" evidence="1">
    <location>
        <begin position="46"/>
        <end position="68"/>
    </location>
</feature>
<proteinExistence type="predicted"/>
<evidence type="ECO:0000313" key="3">
    <source>
        <dbReference type="Proteomes" id="UP000244855"/>
    </source>
</evidence>
<keyword evidence="1" id="KW-0812">Transmembrane</keyword>
<reference evidence="2 3" key="1">
    <citation type="journal article" date="2018" name="Sci. Rep.">
        <title>Comparative genomics provides insights into the lifestyle and reveals functional heterogeneity of dark septate endophytic fungi.</title>
        <authorList>
            <person name="Knapp D.G."/>
            <person name="Nemeth J.B."/>
            <person name="Barry K."/>
            <person name="Hainaut M."/>
            <person name="Henrissat B."/>
            <person name="Johnson J."/>
            <person name="Kuo A."/>
            <person name="Lim J.H.P."/>
            <person name="Lipzen A."/>
            <person name="Nolan M."/>
            <person name="Ohm R.A."/>
            <person name="Tamas L."/>
            <person name="Grigoriev I.V."/>
            <person name="Spatafora J.W."/>
            <person name="Nagy L.G."/>
            <person name="Kovacs G.M."/>
        </authorList>
    </citation>
    <scope>NUCLEOTIDE SEQUENCE [LARGE SCALE GENOMIC DNA]</scope>
    <source>
        <strain evidence="2 3">DSE2036</strain>
    </source>
</reference>
<dbReference type="AlphaFoldDB" id="A0A2V1DSS1"/>
<keyword evidence="1" id="KW-1133">Transmembrane helix</keyword>
<dbReference type="EMBL" id="KZ805359">
    <property type="protein sequence ID" value="PVI01348.1"/>
    <property type="molecule type" value="Genomic_DNA"/>
</dbReference>
<dbReference type="Proteomes" id="UP000244855">
    <property type="component" value="Unassembled WGS sequence"/>
</dbReference>